<evidence type="ECO:0000256" key="1">
    <source>
        <dbReference type="ARBA" id="ARBA00023125"/>
    </source>
</evidence>
<reference evidence="9" key="1">
    <citation type="submission" date="2016-10" db="EMBL/GenBank/DDBJ databases">
        <authorList>
            <person name="Jeantristanb JTB J.-T."/>
            <person name="Ricardo R."/>
        </authorList>
    </citation>
    <scope>NUCLEOTIDE SEQUENCE [LARGE SCALE GENOMIC DNA]</scope>
</reference>
<accession>A0A2X0L6L5</accession>
<proteinExistence type="inferred from homology"/>
<dbReference type="PROSITE" id="PS50118">
    <property type="entry name" value="HMG_BOX_2"/>
    <property type="match status" value="1"/>
</dbReference>
<evidence type="ECO:0000313" key="8">
    <source>
        <dbReference type="EMBL" id="SCZ94441.1"/>
    </source>
</evidence>
<evidence type="ECO:0000256" key="3">
    <source>
        <dbReference type="ARBA" id="ARBA00043963"/>
    </source>
</evidence>
<dbReference type="FunFam" id="1.10.30.10:FF:000016">
    <property type="entry name" value="FACT complex subunit SSRP1"/>
    <property type="match status" value="1"/>
</dbReference>
<feature type="compositionally biased region" description="Basic and acidic residues" evidence="6">
    <location>
        <begin position="83"/>
        <end position="117"/>
    </location>
</feature>
<evidence type="ECO:0000313" key="9">
    <source>
        <dbReference type="Proteomes" id="UP000249723"/>
    </source>
</evidence>
<keyword evidence="9" id="KW-1185">Reference proteome</keyword>
<dbReference type="STRING" id="289078.A0A2X0L6L5"/>
<dbReference type="GO" id="GO:0005634">
    <property type="term" value="C:nucleus"/>
    <property type="evidence" value="ECO:0007669"/>
    <property type="project" value="UniProtKB-UniRule"/>
</dbReference>
<keyword evidence="2 5" id="KW-0539">Nucleus</keyword>
<organism evidence="8 9">
    <name type="scientific">Microbotryum saponariae</name>
    <dbReference type="NCBI Taxonomy" id="289078"/>
    <lineage>
        <taxon>Eukaryota</taxon>
        <taxon>Fungi</taxon>
        <taxon>Dikarya</taxon>
        <taxon>Basidiomycota</taxon>
        <taxon>Pucciniomycotina</taxon>
        <taxon>Microbotryomycetes</taxon>
        <taxon>Microbotryales</taxon>
        <taxon>Microbotryaceae</taxon>
        <taxon>Microbotryum</taxon>
    </lineage>
</organism>
<feature type="compositionally biased region" description="Basic and acidic residues" evidence="6">
    <location>
        <begin position="35"/>
        <end position="45"/>
    </location>
</feature>
<evidence type="ECO:0000256" key="6">
    <source>
        <dbReference type="SAM" id="MobiDB-lite"/>
    </source>
</evidence>
<dbReference type="AlphaFoldDB" id="A0A2X0L6L5"/>
<dbReference type="PRINTS" id="PR00886">
    <property type="entry name" value="HIGHMOBLTY12"/>
</dbReference>
<evidence type="ECO:0000256" key="5">
    <source>
        <dbReference type="PROSITE-ProRule" id="PRU00267"/>
    </source>
</evidence>
<dbReference type="GO" id="GO:0003677">
    <property type="term" value="F:DNA binding"/>
    <property type="evidence" value="ECO:0007669"/>
    <property type="project" value="UniProtKB-UniRule"/>
</dbReference>
<dbReference type="EMBL" id="FMWP01000052">
    <property type="protein sequence ID" value="SCZ94441.1"/>
    <property type="molecule type" value="Genomic_DNA"/>
</dbReference>
<dbReference type="OrthoDB" id="1919336at2759"/>
<gene>
    <name evidence="8" type="ORF">BZ3500_MVSOF-1268-A1-R1_CHR12-2G03901</name>
</gene>
<dbReference type="PANTHER" id="PTHR48112:SF22">
    <property type="entry name" value="MITOCHONDRIAL TRANSCRIPTION FACTOR A, ISOFORM B"/>
    <property type="match status" value="1"/>
</dbReference>
<dbReference type="InterPro" id="IPR009071">
    <property type="entry name" value="HMG_box_dom"/>
</dbReference>
<feature type="region of interest" description="Disordered" evidence="6">
    <location>
        <begin position="82"/>
        <end position="117"/>
    </location>
</feature>
<evidence type="ECO:0000256" key="2">
    <source>
        <dbReference type="ARBA" id="ARBA00023242"/>
    </source>
</evidence>
<dbReference type="SMART" id="SM00398">
    <property type="entry name" value="HMG"/>
    <property type="match status" value="1"/>
</dbReference>
<dbReference type="Proteomes" id="UP000249723">
    <property type="component" value="Unassembled WGS sequence"/>
</dbReference>
<dbReference type="InterPro" id="IPR036910">
    <property type="entry name" value="HMG_box_dom_sf"/>
</dbReference>
<comment type="similarity">
    <text evidence="3">Belongs to the NHP6 family.</text>
</comment>
<dbReference type="Gene3D" id="1.10.30.10">
    <property type="entry name" value="High mobility group box domain"/>
    <property type="match status" value="1"/>
</dbReference>
<protein>
    <submittedName>
        <fullName evidence="8">BZ3500_MvSof-1268-A1-R1_Chr12-2g03901 protein</fullName>
    </submittedName>
</protein>
<keyword evidence="1 5" id="KW-0238">DNA-binding</keyword>
<feature type="domain" description="HMG box" evidence="7">
    <location>
        <begin position="46"/>
        <end position="114"/>
    </location>
</feature>
<evidence type="ECO:0000259" key="7">
    <source>
        <dbReference type="PROSITE" id="PS50118"/>
    </source>
</evidence>
<dbReference type="PANTHER" id="PTHR48112">
    <property type="entry name" value="HIGH MOBILITY GROUP PROTEIN DSP1"/>
    <property type="match status" value="1"/>
</dbReference>
<dbReference type="Pfam" id="PF00505">
    <property type="entry name" value="HMG_box"/>
    <property type="match status" value="1"/>
</dbReference>
<dbReference type="CDD" id="cd01390">
    <property type="entry name" value="HMG-box_NHP6-like"/>
    <property type="match status" value="1"/>
</dbReference>
<dbReference type="SUPFAM" id="SSF47095">
    <property type="entry name" value="HMG-box"/>
    <property type="match status" value="1"/>
</dbReference>
<feature type="DNA-binding region" description="HMG box" evidence="5">
    <location>
        <begin position="46"/>
        <end position="114"/>
    </location>
</feature>
<evidence type="ECO:0000256" key="4">
    <source>
        <dbReference type="ARBA" id="ARBA00064996"/>
    </source>
</evidence>
<feature type="compositionally biased region" description="Basic and acidic residues" evidence="6">
    <location>
        <begin position="1"/>
        <end position="11"/>
    </location>
</feature>
<comment type="subunit">
    <text evidence="4">Weakly associates with the stable SPT16-POB3 heterodimer to form the FACT complex.</text>
</comment>
<name>A0A2X0L6L5_9BASI</name>
<dbReference type="InterPro" id="IPR050342">
    <property type="entry name" value="HMGB"/>
</dbReference>
<feature type="region of interest" description="Disordered" evidence="6">
    <location>
        <begin position="1"/>
        <end position="50"/>
    </location>
</feature>
<sequence length="117" mass="13373">MPKEVKSRATKADPCFATRRPPSSNLHRYPQVDTKSGKAKKDPNAPKRPLSAYMYFSQENRNTVKDDNPDASFGDLGKLLGAKWKDMSDDQKKPYNKKADDDKTRYEREKASYDARA</sequence>